<evidence type="ECO:0000256" key="1">
    <source>
        <dbReference type="ARBA" id="ARBA00008791"/>
    </source>
</evidence>
<dbReference type="eggNOG" id="COG0589">
    <property type="taxonomic scope" value="Bacteria"/>
</dbReference>
<organism evidence="3 4">
    <name type="scientific">Haliscomenobacter hydrossis (strain ATCC 27775 / DSM 1100 / LMG 10767 / O)</name>
    <dbReference type="NCBI Taxonomy" id="760192"/>
    <lineage>
        <taxon>Bacteria</taxon>
        <taxon>Pseudomonadati</taxon>
        <taxon>Bacteroidota</taxon>
        <taxon>Saprospiria</taxon>
        <taxon>Saprospirales</taxon>
        <taxon>Haliscomenobacteraceae</taxon>
        <taxon>Haliscomenobacter</taxon>
    </lineage>
</organism>
<dbReference type="CDD" id="cd00293">
    <property type="entry name" value="USP-like"/>
    <property type="match status" value="2"/>
</dbReference>
<dbReference type="AlphaFoldDB" id="F4KTU6"/>
<dbReference type="HOGENOM" id="CLU_049301_2_4_10"/>
<dbReference type="RefSeq" id="WP_013762654.1">
    <property type="nucleotide sequence ID" value="NC_015510.1"/>
</dbReference>
<evidence type="ECO:0000313" key="4">
    <source>
        <dbReference type="Proteomes" id="UP000008461"/>
    </source>
</evidence>
<dbReference type="OrthoDB" id="1522603at2"/>
<feature type="domain" description="UspA" evidence="2">
    <location>
        <begin position="1"/>
        <end position="145"/>
    </location>
</feature>
<reference key="2">
    <citation type="submission" date="2011-04" db="EMBL/GenBank/DDBJ databases">
        <title>Complete sequence of chromosome of Haliscomenobacter hydrossis DSM 1100.</title>
        <authorList>
            <consortium name="US DOE Joint Genome Institute (JGI-PGF)"/>
            <person name="Lucas S."/>
            <person name="Han J."/>
            <person name="Lapidus A."/>
            <person name="Bruce D."/>
            <person name="Goodwin L."/>
            <person name="Pitluck S."/>
            <person name="Peters L."/>
            <person name="Kyrpides N."/>
            <person name="Mavromatis K."/>
            <person name="Ivanova N."/>
            <person name="Ovchinnikova G."/>
            <person name="Pagani I."/>
            <person name="Daligault H."/>
            <person name="Detter J.C."/>
            <person name="Han C."/>
            <person name="Land M."/>
            <person name="Hauser L."/>
            <person name="Markowitz V."/>
            <person name="Cheng J.-F."/>
            <person name="Hugenholtz P."/>
            <person name="Woyke T."/>
            <person name="Wu D."/>
            <person name="Verbarg S."/>
            <person name="Frueling A."/>
            <person name="Brambilla E."/>
            <person name="Klenk H.-P."/>
            <person name="Eisen J.A."/>
        </authorList>
    </citation>
    <scope>NUCLEOTIDE SEQUENCE</scope>
    <source>
        <strain>DSM 1100</strain>
    </source>
</reference>
<dbReference type="SUPFAM" id="SSF52402">
    <property type="entry name" value="Adenine nucleotide alpha hydrolases-like"/>
    <property type="match status" value="2"/>
</dbReference>
<dbReference type="InterPro" id="IPR006015">
    <property type="entry name" value="Universal_stress_UspA"/>
</dbReference>
<dbReference type="STRING" id="760192.Halhy_0177"/>
<comment type="similarity">
    <text evidence="1">Belongs to the universal stress protein A family.</text>
</comment>
<dbReference type="PANTHER" id="PTHR46268:SF6">
    <property type="entry name" value="UNIVERSAL STRESS PROTEIN UP12"/>
    <property type="match status" value="1"/>
</dbReference>
<dbReference type="InterPro" id="IPR014729">
    <property type="entry name" value="Rossmann-like_a/b/a_fold"/>
</dbReference>
<dbReference type="PANTHER" id="PTHR46268">
    <property type="entry name" value="STRESS RESPONSE PROTEIN NHAX"/>
    <property type="match status" value="1"/>
</dbReference>
<accession>F4KTU6</accession>
<dbReference type="PRINTS" id="PR01438">
    <property type="entry name" value="UNVRSLSTRESS"/>
</dbReference>
<evidence type="ECO:0000259" key="2">
    <source>
        <dbReference type="Pfam" id="PF00582"/>
    </source>
</evidence>
<keyword evidence="4" id="KW-1185">Reference proteome</keyword>
<dbReference type="Pfam" id="PF00582">
    <property type="entry name" value="Usp"/>
    <property type="match status" value="2"/>
</dbReference>
<feature type="domain" description="UspA" evidence="2">
    <location>
        <begin position="152"/>
        <end position="278"/>
    </location>
</feature>
<protein>
    <submittedName>
        <fullName evidence="3">UspA domain-containing protein</fullName>
    </submittedName>
</protein>
<reference evidence="3 4" key="1">
    <citation type="journal article" date="2011" name="Stand. Genomic Sci.">
        <title>Complete genome sequence of Haliscomenobacter hydrossis type strain (O).</title>
        <authorList>
            <consortium name="US DOE Joint Genome Institute (JGI-PGF)"/>
            <person name="Daligault H."/>
            <person name="Lapidus A."/>
            <person name="Zeytun A."/>
            <person name="Nolan M."/>
            <person name="Lucas S."/>
            <person name="Del Rio T.G."/>
            <person name="Tice H."/>
            <person name="Cheng J.F."/>
            <person name="Tapia R."/>
            <person name="Han C."/>
            <person name="Goodwin L."/>
            <person name="Pitluck S."/>
            <person name="Liolios K."/>
            <person name="Pagani I."/>
            <person name="Ivanova N."/>
            <person name="Huntemann M."/>
            <person name="Mavromatis K."/>
            <person name="Mikhailova N."/>
            <person name="Pati A."/>
            <person name="Chen A."/>
            <person name="Palaniappan K."/>
            <person name="Land M."/>
            <person name="Hauser L."/>
            <person name="Brambilla E.M."/>
            <person name="Rohde M."/>
            <person name="Verbarg S."/>
            <person name="Goker M."/>
            <person name="Bristow J."/>
            <person name="Eisen J.A."/>
            <person name="Markowitz V."/>
            <person name="Hugenholtz P."/>
            <person name="Kyrpides N.C."/>
            <person name="Klenk H.P."/>
            <person name="Woyke T."/>
        </authorList>
    </citation>
    <scope>NUCLEOTIDE SEQUENCE [LARGE SCALE GENOMIC DNA]</scope>
    <source>
        <strain evidence="4">ATCC 27775 / DSM 1100 / LMG 10767 / O</strain>
    </source>
</reference>
<proteinExistence type="inferred from homology"/>
<sequence>MKKILVPTDFSENAQQALDVAVQIAKKIDAEIVLLHVNEQIGAALPVSEYYYTYDRTIEEKYLNMVHENLEKMLGDVAARLNAHNIRTAVIGGPFSTIVEDVVQTEGVDLIIMGTKGASGLKEFFVGSNTEKVVRTAKCPVLTVHDNKTFEFKNVVVPTTLEADQKKLFESLREWEAIFGGKFHLLYINNPGAYRGDTEIEAREKALVESTGLKDVEIYKTETFTLNEEQVIFDFAKEKNADLIVMGTHQRRGLAHVLLGSLTEDTINHAAIPVLAIPLK</sequence>
<gene>
    <name evidence="3" type="ordered locus">Halhy_0177</name>
</gene>
<dbReference type="Gene3D" id="3.40.50.620">
    <property type="entry name" value="HUPs"/>
    <property type="match status" value="2"/>
</dbReference>
<dbReference type="EMBL" id="CP002691">
    <property type="protein sequence ID" value="AEE48090.1"/>
    <property type="molecule type" value="Genomic_DNA"/>
</dbReference>
<dbReference type="InterPro" id="IPR006016">
    <property type="entry name" value="UspA"/>
</dbReference>
<evidence type="ECO:0000313" key="3">
    <source>
        <dbReference type="EMBL" id="AEE48090.1"/>
    </source>
</evidence>
<name>F4KTU6_HALH1</name>
<dbReference type="Proteomes" id="UP000008461">
    <property type="component" value="Chromosome"/>
</dbReference>
<dbReference type="KEGG" id="hhy:Halhy_0177"/>